<name>A0A7V7RG44_CROSK</name>
<feature type="transmembrane region" description="Helical" evidence="1">
    <location>
        <begin position="173"/>
        <end position="193"/>
    </location>
</feature>
<comment type="caution">
    <text evidence="2">The sequence shown here is derived from an EMBL/GenBank/DDBJ whole genome shotgun (WGS) entry which is preliminary data.</text>
</comment>
<accession>A0A7V7RG44</accession>
<dbReference type="InterPro" id="IPR038522">
    <property type="entry name" value="T4/T6SS_DotU_sf"/>
</dbReference>
<reference evidence="2 3" key="1">
    <citation type="submission" date="2020-05" db="EMBL/GenBank/DDBJ databases">
        <title>The draft genome of Cronobacter sakazakii strain 145005.</title>
        <authorList>
            <person name="Yang J."/>
            <person name="Liu L."/>
            <person name="Feng Y."/>
            <person name="Zong Z."/>
        </authorList>
    </citation>
    <scope>NUCLEOTIDE SEQUENCE [LARGE SCALE GENOMIC DNA]</scope>
    <source>
        <strain evidence="2 3">145005</strain>
    </source>
</reference>
<dbReference type="Proteomes" id="UP000548673">
    <property type="component" value="Unassembled WGS sequence"/>
</dbReference>
<keyword evidence="1" id="KW-0472">Membrane</keyword>
<dbReference type="RefSeq" id="WP_007894797.1">
    <property type="nucleotide sequence ID" value="NZ_CP011047.1"/>
</dbReference>
<sequence length="199" mass="22412">MVTPDALFEKILTIEILLSMDGIIPSFSELKLRLTATLDRFCHSLMTAGAPQEDVDRLCKILCLCIDARARTMLARQGLSWEGHALTHHYYGYHEEPVIVAEVLSPLLQQPACHIDLYAKRLLFLLAALFPTDSALRTLRFQYETAIPSLTCENFVASPVMRPAGNGIIRQRALIAFVILLMAALSGVWWWCVQRLSEQ</sequence>
<dbReference type="EMBL" id="JABTXY010000025">
    <property type="protein sequence ID" value="NYV43578.1"/>
    <property type="molecule type" value="Genomic_DNA"/>
</dbReference>
<evidence type="ECO:0000256" key="1">
    <source>
        <dbReference type="SAM" id="Phobius"/>
    </source>
</evidence>
<dbReference type="Gene3D" id="1.25.40.590">
    <property type="entry name" value="Type IV / VI secretion system, DotU"/>
    <property type="match status" value="1"/>
</dbReference>
<keyword evidence="1" id="KW-0812">Transmembrane</keyword>
<gene>
    <name evidence="2" type="ORF">HRR37_14660</name>
</gene>
<dbReference type="KEGG" id="csj:CSK29544_04026"/>
<evidence type="ECO:0000313" key="3">
    <source>
        <dbReference type="Proteomes" id="UP000548673"/>
    </source>
</evidence>
<protein>
    <submittedName>
        <fullName evidence="2">DotU family type IV/VI secretion system protein</fullName>
    </submittedName>
</protein>
<evidence type="ECO:0000313" key="2">
    <source>
        <dbReference type="EMBL" id="NYV43578.1"/>
    </source>
</evidence>
<keyword evidence="1" id="KW-1133">Transmembrane helix</keyword>
<proteinExistence type="predicted"/>
<organism evidence="2 3">
    <name type="scientific">Cronobacter sakazakii</name>
    <name type="common">Enterobacter sakazakii</name>
    <dbReference type="NCBI Taxonomy" id="28141"/>
    <lineage>
        <taxon>Bacteria</taxon>
        <taxon>Pseudomonadati</taxon>
        <taxon>Pseudomonadota</taxon>
        <taxon>Gammaproteobacteria</taxon>
        <taxon>Enterobacterales</taxon>
        <taxon>Enterobacteriaceae</taxon>
        <taxon>Cronobacter</taxon>
    </lineage>
</organism>
<dbReference type="AlphaFoldDB" id="A0A7V7RG44"/>